<evidence type="ECO:0000259" key="3">
    <source>
        <dbReference type="SMART" id="SM00093"/>
    </source>
</evidence>
<dbReference type="InterPro" id="IPR036186">
    <property type="entry name" value="Serpin_sf"/>
</dbReference>
<dbReference type="PANTHER" id="PTHR11461">
    <property type="entry name" value="SERINE PROTEASE INHIBITOR, SERPIN"/>
    <property type="match status" value="1"/>
</dbReference>
<accession>A0A8T3DR40</accession>
<dbReference type="InterPro" id="IPR000215">
    <property type="entry name" value="Serpin_fam"/>
</dbReference>
<dbReference type="Proteomes" id="UP000829720">
    <property type="component" value="Unassembled WGS sequence"/>
</dbReference>
<organism evidence="4 5">
    <name type="scientific">Albula goreensis</name>
    <dbReference type="NCBI Taxonomy" id="1534307"/>
    <lineage>
        <taxon>Eukaryota</taxon>
        <taxon>Metazoa</taxon>
        <taxon>Chordata</taxon>
        <taxon>Craniata</taxon>
        <taxon>Vertebrata</taxon>
        <taxon>Euteleostomi</taxon>
        <taxon>Actinopterygii</taxon>
        <taxon>Neopterygii</taxon>
        <taxon>Teleostei</taxon>
        <taxon>Albuliformes</taxon>
        <taxon>Albulidae</taxon>
        <taxon>Albula</taxon>
    </lineage>
</organism>
<dbReference type="FunFam" id="2.10.310.10:FF:000001">
    <property type="entry name" value="Serpin family A member 1"/>
    <property type="match status" value="1"/>
</dbReference>
<dbReference type="AlphaFoldDB" id="A0A8T3DR40"/>
<evidence type="ECO:0000313" key="4">
    <source>
        <dbReference type="EMBL" id="KAI1897807.1"/>
    </source>
</evidence>
<dbReference type="OrthoDB" id="671595at2759"/>
<name>A0A8T3DR40_9TELE</name>
<dbReference type="PANTHER" id="PTHR11461:SF372">
    <property type="entry name" value="ACCESSORY GLAND PROTEIN ACP76A-RELATED"/>
    <property type="match status" value="1"/>
</dbReference>
<dbReference type="Gene3D" id="2.30.39.10">
    <property type="entry name" value="Alpha-1-antitrypsin, domain 1"/>
    <property type="match status" value="1"/>
</dbReference>
<dbReference type="SUPFAM" id="SSF56574">
    <property type="entry name" value="Serpins"/>
    <property type="match status" value="1"/>
</dbReference>
<keyword evidence="2" id="KW-0732">Signal</keyword>
<dbReference type="Gene3D" id="2.10.310.10">
    <property type="entry name" value="Serpins superfamily"/>
    <property type="match status" value="1"/>
</dbReference>
<feature type="domain" description="Serpin" evidence="3">
    <location>
        <begin position="64"/>
        <end position="387"/>
    </location>
</feature>
<evidence type="ECO:0000256" key="2">
    <source>
        <dbReference type="SAM" id="SignalP"/>
    </source>
</evidence>
<dbReference type="InterPro" id="IPR042178">
    <property type="entry name" value="Serpin_sf_1"/>
</dbReference>
<evidence type="ECO:0000313" key="5">
    <source>
        <dbReference type="Proteomes" id="UP000829720"/>
    </source>
</evidence>
<proteinExistence type="inferred from homology"/>
<feature type="signal peptide" evidence="2">
    <location>
        <begin position="1"/>
        <end position="35"/>
    </location>
</feature>
<dbReference type="InterPro" id="IPR042185">
    <property type="entry name" value="Serpin_sf_2"/>
</dbReference>
<dbReference type="GO" id="GO:0004867">
    <property type="term" value="F:serine-type endopeptidase inhibitor activity"/>
    <property type="evidence" value="ECO:0007669"/>
    <property type="project" value="InterPro"/>
</dbReference>
<comment type="caution">
    <text evidence="4">The sequence shown here is derived from an EMBL/GenBank/DDBJ whole genome shotgun (WGS) entry which is preliminary data.</text>
</comment>
<keyword evidence="5" id="KW-1185">Reference proteome</keyword>
<dbReference type="Pfam" id="PF00079">
    <property type="entry name" value="Serpin"/>
    <property type="match status" value="2"/>
</dbReference>
<protein>
    <recommendedName>
        <fullName evidence="3">Serpin domain-containing protein</fullName>
    </recommendedName>
</protein>
<dbReference type="SMART" id="SM00093">
    <property type="entry name" value="SERPIN"/>
    <property type="match status" value="1"/>
</dbReference>
<dbReference type="InterPro" id="IPR023796">
    <property type="entry name" value="Serpin_dom"/>
</dbReference>
<reference evidence="4" key="1">
    <citation type="submission" date="2021-01" db="EMBL/GenBank/DDBJ databases">
        <authorList>
            <person name="Zahm M."/>
            <person name="Roques C."/>
            <person name="Cabau C."/>
            <person name="Klopp C."/>
            <person name="Donnadieu C."/>
            <person name="Jouanno E."/>
            <person name="Lampietro C."/>
            <person name="Louis A."/>
            <person name="Herpin A."/>
            <person name="Echchiki A."/>
            <person name="Berthelot C."/>
            <person name="Parey E."/>
            <person name="Roest-Crollius H."/>
            <person name="Braasch I."/>
            <person name="Postlethwait J."/>
            <person name="Bobe J."/>
            <person name="Montfort J."/>
            <person name="Bouchez O."/>
            <person name="Begum T."/>
            <person name="Mejri S."/>
            <person name="Adams A."/>
            <person name="Chen W.-J."/>
            <person name="Guiguen Y."/>
        </authorList>
    </citation>
    <scope>NUCLEOTIDE SEQUENCE</scope>
    <source>
        <tissue evidence="4">Blood</tissue>
    </source>
</reference>
<feature type="chain" id="PRO_5035933751" description="Serpin domain-containing protein" evidence="2">
    <location>
        <begin position="36"/>
        <end position="390"/>
    </location>
</feature>
<gene>
    <name evidence="4" type="ORF">AGOR_G00087070</name>
</gene>
<sequence length="390" mass="43589">MRVTVWSGFLIRKTMDAAPITSRLLLLFFACLVHAADIPGGHVRAGVATNQMDDLSDHLADLAFSLYRGLIADRPSENVLLSPLAISEALAFLAEGSGSQTRTEILSALGTTGREVWRDLARSLSGEEGQLHHLATGSSLHIEKTFGLSPKSQNHSRGDGKGAVRIHAVDFSNPQRAQESINSFIGRETRGNVSEFLQSLNTSAKSVLANYMYFKGRWEQPFARRHTVNWRFQVNETLVVEVPMMFRAESKELKMLYDTNCSSTVVRLPMNFWLNNLKSGWAEVRLPRFVLRKLYPLKTILKPTGVRTLFTDSADLSGFTPHKKLGLQALHEAILEVDETELENHGAKDTMLDFSEPQRIVFDRPFTLLIYHEPTGAILLMGKITNPAEK</sequence>
<evidence type="ECO:0000256" key="1">
    <source>
        <dbReference type="RuleBase" id="RU000411"/>
    </source>
</evidence>
<dbReference type="EMBL" id="JAERUA010000007">
    <property type="protein sequence ID" value="KAI1897807.1"/>
    <property type="molecule type" value="Genomic_DNA"/>
</dbReference>
<comment type="similarity">
    <text evidence="1">Belongs to the serpin family.</text>
</comment>
<dbReference type="Gene3D" id="3.30.497.10">
    <property type="entry name" value="Antithrombin, subunit I, domain 2"/>
    <property type="match status" value="1"/>
</dbReference>
<dbReference type="GO" id="GO:0005615">
    <property type="term" value="C:extracellular space"/>
    <property type="evidence" value="ECO:0007669"/>
    <property type="project" value="InterPro"/>
</dbReference>